<feature type="compositionally biased region" description="Basic and acidic residues" evidence="3">
    <location>
        <begin position="285"/>
        <end position="297"/>
    </location>
</feature>
<keyword evidence="2" id="KW-0508">mRNA splicing</keyword>
<evidence type="ECO:0000256" key="1">
    <source>
        <dbReference type="ARBA" id="ARBA00022664"/>
    </source>
</evidence>
<feature type="compositionally biased region" description="Basic residues" evidence="3">
    <location>
        <begin position="484"/>
        <end position="498"/>
    </location>
</feature>
<reference evidence="5" key="1">
    <citation type="submission" date="2022-08" db="EMBL/GenBank/DDBJ databases">
        <authorList>
            <person name="Gutierrez-Valencia J."/>
        </authorList>
    </citation>
    <scope>NUCLEOTIDE SEQUENCE</scope>
</reference>
<protein>
    <recommendedName>
        <fullName evidence="4">Suppressor of white apricot N-terminal domain-containing protein</fullName>
    </recommendedName>
</protein>
<comment type="caution">
    <text evidence="5">The sequence shown here is derived from an EMBL/GenBank/DDBJ whole genome shotgun (WGS) entry which is preliminary data.</text>
</comment>
<feature type="compositionally biased region" description="Basic and acidic residues" evidence="3">
    <location>
        <begin position="238"/>
        <end position="254"/>
    </location>
</feature>
<dbReference type="InterPro" id="IPR019147">
    <property type="entry name" value="SWAP_N_domain"/>
</dbReference>
<feature type="region of interest" description="Disordered" evidence="3">
    <location>
        <begin position="238"/>
        <end position="373"/>
    </location>
</feature>
<evidence type="ECO:0000256" key="3">
    <source>
        <dbReference type="SAM" id="MobiDB-lite"/>
    </source>
</evidence>
<keyword evidence="6" id="KW-1185">Reference proteome</keyword>
<dbReference type="PANTHER" id="PTHR13161">
    <property type="entry name" value="SPLICING FACTOR SUPPRESSOR OF WHITE APRICOT"/>
    <property type="match status" value="1"/>
</dbReference>
<feature type="domain" description="Suppressor of white apricot N-terminal" evidence="4">
    <location>
        <begin position="39"/>
        <end position="179"/>
    </location>
</feature>
<evidence type="ECO:0000259" key="4">
    <source>
        <dbReference type="SMART" id="SM01141"/>
    </source>
</evidence>
<sequence>MWHEARRSERKVHDMMDAARKRAQRRAVYLAKRRGDPQQSIQVLGNRCRMYRDDGLYQAAEDQQGLIPWNGKDDVLIDRFDGRALLDFIREAGSRNFRQPEKSEEEEELEEFVSFERYRDLIKLRRRGLTDEEGVRHVMQEMEAKAIAPFVSNSKSQQAQPPANKGTYSQVGFSYDGNRKEDEKLSDGDDDEDDDEDDEDEEDDFNSDDSGDEGIDVIAKEFGVKRFGWLVYMDKKAKEEEKRQKEVVKGDPAIRKLSRKERRKASQVEREKEKEAARITGTRLLRHDPYRESRRSPTYEAYSRSRRSRSRSYSPPHSRRHSRAGHYDDVHRSKAKSPKIEYITEFGSSTTVEESKFEGYSPPPSPSRTDLVNRPSSRHILEALHVDPASGVSLDKDKTAKELKPSASSSSSSGLSKLSKASVPGGVVKQQPGEKKETPQERLKRIMNTQLNKQIKKDSVAEMTKKKEQERQRMEKLAETSRISRYRRRSRSRSHSRSPPRILKFIVLYVDCVRPKEPTQQKSKQEQEFTEAPFEIPLKFALPVSFSVQVTVLLSLSQVKMLPFALRKIYCILFSSFDRLQSFLTFVGEGGDQDTSGW</sequence>
<feature type="compositionally biased region" description="Acidic residues" evidence="3">
    <location>
        <begin position="188"/>
        <end position="215"/>
    </location>
</feature>
<gene>
    <name evidence="5" type="ORF">LITE_LOCUS22424</name>
</gene>
<dbReference type="GO" id="GO:0006397">
    <property type="term" value="P:mRNA processing"/>
    <property type="evidence" value="ECO:0007669"/>
    <property type="project" value="UniProtKB-KW"/>
</dbReference>
<proteinExistence type="predicted"/>
<dbReference type="EMBL" id="CAMGYJ010000006">
    <property type="protein sequence ID" value="CAI0430043.1"/>
    <property type="molecule type" value="Genomic_DNA"/>
</dbReference>
<feature type="region of interest" description="Disordered" evidence="3">
    <location>
        <begin position="392"/>
        <end position="498"/>
    </location>
</feature>
<dbReference type="Pfam" id="PF09750">
    <property type="entry name" value="DRY_EERY"/>
    <property type="match status" value="1"/>
</dbReference>
<name>A0AAV0L6L4_9ROSI</name>
<dbReference type="AlphaFoldDB" id="A0AAV0L6L4"/>
<organism evidence="5 6">
    <name type="scientific">Linum tenue</name>
    <dbReference type="NCBI Taxonomy" id="586396"/>
    <lineage>
        <taxon>Eukaryota</taxon>
        <taxon>Viridiplantae</taxon>
        <taxon>Streptophyta</taxon>
        <taxon>Embryophyta</taxon>
        <taxon>Tracheophyta</taxon>
        <taxon>Spermatophyta</taxon>
        <taxon>Magnoliopsida</taxon>
        <taxon>eudicotyledons</taxon>
        <taxon>Gunneridae</taxon>
        <taxon>Pentapetalae</taxon>
        <taxon>rosids</taxon>
        <taxon>fabids</taxon>
        <taxon>Malpighiales</taxon>
        <taxon>Linaceae</taxon>
        <taxon>Linum</taxon>
    </lineage>
</organism>
<feature type="compositionally biased region" description="Low complexity" evidence="3">
    <location>
        <begin position="406"/>
        <end position="422"/>
    </location>
</feature>
<feature type="compositionally biased region" description="Polar residues" evidence="3">
    <location>
        <begin position="151"/>
        <end position="172"/>
    </location>
</feature>
<feature type="compositionally biased region" description="Basic and acidic residues" evidence="3">
    <location>
        <begin position="455"/>
        <end position="479"/>
    </location>
</feature>
<evidence type="ECO:0000313" key="6">
    <source>
        <dbReference type="Proteomes" id="UP001154282"/>
    </source>
</evidence>
<accession>A0AAV0L6L4</accession>
<dbReference type="PANTHER" id="PTHR13161:SF4">
    <property type="entry name" value="CLK4-ASSOCIATING SERINE_ARGININE RICH PROTEIN"/>
    <property type="match status" value="1"/>
</dbReference>
<feature type="compositionally biased region" description="Basic and acidic residues" evidence="3">
    <location>
        <begin position="432"/>
        <end position="444"/>
    </location>
</feature>
<evidence type="ECO:0000256" key="2">
    <source>
        <dbReference type="ARBA" id="ARBA00023187"/>
    </source>
</evidence>
<evidence type="ECO:0000313" key="5">
    <source>
        <dbReference type="EMBL" id="CAI0430043.1"/>
    </source>
</evidence>
<dbReference type="SMART" id="SM01141">
    <property type="entry name" value="DRY_EERY"/>
    <property type="match status" value="1"/>
</dbReference>
<feature type="compositionally biased region" description="Basic and acidic residues" evidence="3">
    <location>
        <begin position="264"/>
        <end position="277"/>
    </location>
</feature>
<feature type="compositionally biased region" description="Basic and acidic residues" evidence="3">
    <location>
        <begin position="394"/>
        <end position="404"/>
    </location>
</feature>
<dbReference type="InterPro" id="IPR040397">
    <property type="entry name" value="SWAP"/>
</dbReference>
<feature type="compositionally biased region" description="Basic and acidic residues" evidence="3">
    <location>
        <begin position="177"/>
        <end position="187"/>
    </location>
</feature>
<dbReference type="GO" id="GO:0008380">
    <property type="term" value="P:RNA splicing"/>
    <property type="evidence" value="ECO:0007669"/>
    <property type="project" value="UniProtKB-KW"/>
</dbReference>
<dbReference type="Proteomes" id="UP001154282">
    <property type="component" value="Unassembled WGS sequence"/>
</dbReference>
<keyword evidence="1" id="KW-0507">mRNA processing</keyword>
<feature type="region of interest" description="Disordered" evidence="3">
    <location>
        <begin position="151"/>
        <end position="217"/>
    </location>
</feature>